<gene>
    <name evidence="2" type="ORF">ACG04R_25185</name>
</gene>
<name>A0ABW7HJ99_9BURK</name>
<evidence type="ECO:0000313" key="3">
    <source>
        <dbReference type="Proteomes" id="UP001606134"/>
    </source>
</evidence>
<accession>A0ABW7HJ99</accession>
<sequence length="255" mass="27095">MRSSRPRGRLRSLLVLGGLLAATGAALAQGGPPMVTDDPDTPGAGKWEINLGAIASRTRGRRVLAAPDADINYGWGERIQLKADVPWVTARDDGQGSKAGLGAGNFGVKWRFVDEDDAGYALSTYPQYTRSLLSSSTRRGLASAGHEFFLPVELSTDVAGVGVVAEVGRNFVSGGGANQWVAGVVLAHGCGEGVECLAEVHRTQSTGEHQTLLNFGLHWKLQESLTLLAAAGREFGTSTDERRQSMVYLGLQFTR</sequence>
<dbReference type="EMBL" id="JBIGIC010000017">
    <property type="protein sequence ID" value="MFG6489995.1"/>
    <property type="molecule type" value="Genomic_DNA"/>
</dbReference>
<feature type="chain" id="PRO_5045970121" description="Transporter" evidence="1">
    <location>
        <begin position="29"/>
        <end position="255"/>
    </location>
</feature>
<evidence type="ECO:0000313" key="2">
    <source>
        <dbReference type="EMBL" id="MFG6489995.1"/>
    </source>
</evidence>
<evidence type="ECO:0008006" key="4">
    <source>
        <dbReference type="Google" id="ProtNLM"/>
    </source>
</evidence>
<protein>
    <recommendedName>
        <fullName evidence="4">Transporter</fullName>
    </recommendedName>
</protein>
<keyword evidence="3" id="KW-1185">Reference proteome</keyword>
<feature type="signal peptide" evidence="1">
    <location>
        <begin position="1"/>
        <end position="28"/>
    </location>
</feature>
<reference evidence="2 3" key="1">
    <citation type="submission" date="2024-08" db="EMBL/GenBank/DDBJ databases">
        <authorList>
            <person name="Lu H."/>
        </authorList>
    </citation>
    <scope>NUCLEOTIDE SEQUENCE [LARGE SCALE GENOMIC DNA]</scope>
    <source>
        <strain evidence="2 3">BYS78W</strain>
    </source>
</reference>
<comment type="caution">
    <text evidence="2">The sequence shown here is derived from an EMBL/GenBank/DDBJ whole genome shotgun (WGS) entry which is preliminary data.</text>
</comment>
<proteinExistence type="predicted"/>
<dbReference type="Proteomes" id="UP001606134">
    <property type="component" value="Unassembled WGS sequence"/>
</dbReference>
<organism evidence="2 3">
    <name type="scientific">Pelomonas candidula</name>
    <dbReference type="NCBI Taxonomy" id="3299025"/>
    <lineage>
        <taxon>Bacteria</taxon>
        <taxon>Pseudomonadati</taxon>
        <taxon>Pseudomonadota</taxon>
        <taxon>Betaproteobacteria</taxon>
        <taxon>Burkholderiales</taxon>
        <taxon>Sphaerotilaceae</taxon>
        <taxon>Roseateles</taxon>
    </lineage>
</organism>
<keyword evidence="1" id="KW-0732">Signal</keyword>
<dbReference type="RefSeq" id="WP_394416651.1">
    <property type="nucleotide sequence ID" value="NZ_JBIGIC010000017.1"/>
</dbReference>
<evidence type="ECO:0000256" key="1">
    <source>
        <dbReference type="SAM" id="SignalP"/>
    </source>
</evidence>